<accession>A0ABW3UH54</accession>
<keyword evidence="2" id="KW-1185">Reference proteome</keyword>
<protein>
    <recommendedName>
        <fullName evidence="3">LXG domain-containing protein</fullName>
    </recommendedName>
</protein>
<evidence type="ECO:0000313" key="1">
    <source>
        <dbReference type="EMBL" id="MFD1219644.1"/>
    </source>
</evidence>
<gene>
    <name evidence="1" type="ORF">ACFQ4B_05905</name>
</gene>
<evidence type="ECO:0008006" key="3">
    <source>
        <dbReference type="Google" id="ProtNLM"/>
    </source>
</evidence>
<dbReference type="Proteomes" id="UP001597180">
    <property type="component" value="Unassembled WGS sequence"/>
</dbReference>
<dbReference type="RefSeq" id="WP_345594868.1">
    <property type="nucleotide sequence ID" value="NZ_BAABJG010000055.1"/>
</dbReference>
<name>A0ABW3UH54_9BACL</name>
<reference evidence="2" key="1">
    <citation type="journal article" date="2019" name="Int. J. Syst. Evol. Microbiol.">
        <title>The Global Catalogue of Microorganisms (GCM) 10K type strain sequencing project: providing services to taxonomists for standard genome sequencing and annotation.</title>
        <authorList>
            <consortium name="The Broad Institute Genomics Platform"/>
            <consortium name="The Broad Institute Genome Sequencing Center for Infectious Disease"/>
            <person name="Wu L."/>
            <person name="Ma J."/>
        </authorList>
    </citation>
    <scope>NUCLEOTIDE SEQUENCE [LARGE SCALE GENOMIC DNA]</scope>
    <source>
        <strain evidence="2">CCUG 53270</strain>
    </source>
</reference>
<comment type="caution">
    <text evidence="1">The sequence shown here is derived from an EMBL/GenBank/DDBJ whole genome shotgun (WGS) entry which is preliminary data.</text>
</comment>
<evidence type="ECO:0000313" key="2">
    <source>
        <dbReference type="Proteomes" id="UP001597180"/>
    </source>
</evidence>
<sequence>MSSNDVRYTFTSIQAFDLVIQKLKEQLHIEERMDQNIGMTIQDLETVRNHMEILFERYYQAMNAIDKVYHEARDTSGNALASKVIYPTRSLLKDYHHSLIYSTELKNNYVE</sequence>
<organism evidence="1 2">
    <name type="scientific">Paenibacillus vulneris</name>
    <dbReference type="NCBI Taxonomy" id="1133364"/>
    <lineage>
        <taxon>Bacteria</taxon>
        <taxon>Bacillati</taxon>
        <taxon>Bacillota</taxon>
        <taxon>Bacilli</taxon>
        <taxon>Bacillales</taxon>
        <taxon>Paenibacillaceae</taxon>
        <taxon>Paenibacillus</taxon>
    </lineage>
</organism>
<dbReference type="EMBL" id="JBHTLU010000012">
    <property type="protein sequence ID" value="MFD1219644.1"/>
    <property type="molecule type" value="Genomic_DNA"/>
</dbReference>
<proteinExistence type="predicted"/>